<organism evidence="1">
    <name type="scientific">marine sediment metagenome</name>
    <dbReference type="NCBI Taxonomy" id="412755"/>
    <lineage>
        <taxon>unclassified sequences</taxon>
        <taxon>metagenomes</taxon>
        <taxon>ecological metagenomes</taxon>
    </lineage>
</organism>
<dbReference type="GO" id="GO:0003824">
    <property type="term" value="F:catalytic activity"/>
    <property type="evidence" value="ECO:0007669"/>
    <property type="project" value="InterPro"/>
</dbReference>
<dbReference type="InterPro" id="IPR015813">
    <property type="entry name" value="Pyrv/PenolPyrv_kinase-like_dom"/>
</dbReference>
<dbReference type="Gene3D" id="3.20.20.60">
    <property type="entry name" value="Phosphoenolpyruvate-binding domains"/>
    <property type="match status" value="1"/>
</dbReference>
<reference evidence="1" key="1">
    <citation type="journal article" date="2014" name="Front. Microbiol.">
        <title>High frequency of phylogenetically diverse reductive dehalogenase-homologous genes in deep subseafloor sedimentary metagenomes.</title>
        <authorList>
            <person name="Kawai M."/>
            <person name="Futagami T."/>
            <person name="Toyoda A."/>
            <person name="Takaki Y."/>
            <person name="Nishi S."/>
            <person name="Hori S."/>
            <person name="Arai W."/>
            <person name="Tsubouchi T."/>
            <person name="Morono Y."/>
            <person name="Uchiyama I."/>
            <person name="Ito T."/>
            <person name="Fujiyama A."/>
            <person name="Inagaki F."/>
            <person name="Takami H."/>
        </authorList>
    </citation>
    <scope>NUCLEOTIDE SEQUENCE</scope>
    <source>
        <strain evidence="1">Expedition CK06-06</strain>
    </source>
</reference>
<proteinExistence type="predicted"/>
<evidence type="ECO:0008006" key="2">
    <source>
        <dbReference type="Google" id="ProtNLM"/>
    </source>
</evidence>
<feature type="non-terminal residue" evidence="1">
    <location>
        <position position="129"/>
    </location>
</feature>
<dbReference type="InterPro" id="IPR040442">
    <property type="entry name" value="Pyrv_kinase-like_dom_sf"/>
</dbReference>
<sequence length="129" mass="14556">MKRNRLRELLNEGKPTLGTHVIIPWPGIVEVIGHSGAFDYIEYVGEYSPFSLEQLDNFGRAIELFPNMSSMMKVEEQTRGFIATRAIDAGIQNVLFTDCRSAEEVRECIRLVRPETPEAGGVHGCSMRR</sequence>
<protein>
    <recommendedName>
        <fullName evidence="2">HpcH/HpaI aldolase/citrate lyase domain-containing protein</fullName>
    </recommendedName>
</protein>
<dbReference type="EMBL" id="BART01012227">
    <property type="protein sequence ID" value="GAG78433.1"/>
    <property type="molecule type" value="Genomic_DNA"/>
</dbReference>
<gene>
    <name evidence="1" type="ORF">S01H4_25639</name>
</gene>
<name>X1B2E7_9ZZZZ</name>
<comment type="caution">
    <text evidence="1">The sequence shown here is derived from an EMBL/GenBank/DDBJ whole genome shotgun (WGS) entry which is preliminary data.</text>
</comment>
<dbReference type="SUPFAM" id="SSF51621">
    <property type="entry name" value="Phosphoenolpyruvate/pyruvate domain"/>
    <property type="match status" value="1"/>
</dbReference>
<accession>X1B2E7</accession>
<dbReference type="AlphaFoldDB" id="X1B2E7"/>
<evidence type="ECO:0000313" key="1">
    <source>
        <dbReference type="EMBL" id="GAG78433.1"/>
    </source>
</evidence>